<proteinExistence type="predicted"/>
<dbReference type="Pfam" id="PF00069">
    <property type="entry name" value="Pkinase"/>
    <property type="match status" value="1"/>
</dbReference>
<sequence length="289" mass="32621">MEYCERNSLRKVLPDPKILYNTKTVYVWTEQLFSVLKCLDEHQVVHRDLKPENVMATYNFILKVGDFGLATSLSDLYAVGLIIWEIIERTRVYPQFAASPSGIGAFLLNMEKGEIRVPVPDCDEKLKGMVRSCTEINPTERIPIQEVYPKVVAANKTITKYDFTPMAKENQTILMKPKDVDELLDKEFLVKMSSKLETEISFQENSVEVLTSNSSNSLPSDPNPLSKGQSWVRYPAKGVDPVKKTNIIHQQLVKEQLKAKEDDVVEVGEEMVSKTGTSSSDVDNVEDGN</sequence>
<dbReference type="GO" id="GO:0010506">
    <property type="term" value="P:regulation of autophagy"/>
    <property type="evidence" value="ECO:0007669"/>
    <property type="project" value="InterPro"/>
</dbReference>
<dbReference type="PANTHER" id="PTHR24348">
    <property type="entry name" value="SERINE/THREONINE-PROTEIN KINASE UNC-51-RELATED"/>
    <property type="match status" value="1"/>
</dbReference>
<dbReference type="Gene3D" id="1.10.510.10">
    <property type="entry name" value="Transferase(Phosphotransferase) domain 1"/>
    <property type="match status" value="2"/>
</dbReference>
<reference evidence="4" key="1">
    <citation type="submission" date="2024-02" db="UniProtKB">
        <authorList>
            <consortium name="WormBaseParasite"/>
        </authorList>
    </citation>
    <scope>IDENTIFICATION</scope>
</reference>
<accession>A0AAF3EEC2</accession>
<dbReference type="SMART" id="SM00220">
    <property type="entry name" value="S_TKc"/>
    <property type="match status" value="1"/>
</dbReference>
<feature type="domain" description="Protein kinase" evidence="2">
    <location>
        <begin position="1"/>
        <end position="210"/>
    </location>
</feature>
<dbReference type="WBParaSite" id="MBELARI_LOCUS12318">
    <property type="protein sequence ID" value="MBELARI_LOCUS12318"/>
    <property type="gene ID" value="MBELARI_LOCUS12318"/>
</dbReference>
<evidence type="ECO:0000313" key="4">
    <source>
        <dbReference type="WBParaSite" id="MBELARI_LOCUS12318"/>
    </source>
</evidence>
<dbReference type="GO" id="GO:0006914">
    <property type="term" value="P:autophagy"/>
    <property type="evidence" value="ECO:0007669"/>
    <property type="project" value="UniProtKB-ARBA"/>
</dbReference>
<name>A0AAF3EEC2_9BILA</name>
<feature type="region of interest" description="Disordered" evidence="1">
    <location>
        <begin position="269"/>
        <end position="289"/>
    </location>
</feature>
<dbReference type="GO" id="GO:0005524">
    <property type="term" value="F:ATP binding"/>
    <property type="evidence" value="ECO:0007669"/>
    <property type="project" value="InterPro"/>
</dbReference>
<evidence type="ECO:0000313" key="3">
    <source>
        <dbReference type="Proteomes" id="UP000887575"/>
    </source>
</evidence>
<protein>
    <recommendedName>
        <fullName evidence="2">Protein kinase domain-containing protein</fullName>
    </recommendedName>
</protein>
<dbReference type="SUPFAM" id="SSF56112">
    <property type="entry name" value="Protein kinase-like (PK-like)"/>
    <property type="match status" value="1"/>
</dbReference>
<dbReference type="InterPro" id="IPR011009">
    <property type="entry name" value="Kinase-like_dom_sf"/>
</dbReference>
<evidence type="ECO:0000256" key="1">
    <source>
        <dbReference type="SAM" id="MobiDB-lite"/>
    </source>
</evidence>
<keyword evidence="3" id="KW-1185">Reference proteome</keyword>
<dbReference type="Proteomes" id="UP000887575">
    <property type="component" value="Unassembled WGS sequence"/>
</dbReference>
<organism evidence="3 4">
    <name type="scientific">Mesorhabditis belari</name>
    <dbReference type="NCBI Taxonomy" id="2138241"/>
    <lineage>
        <taxon>Eukaryota</taxon>
        <taxon>Metazoa</taxon>
        <taxon>Ecdysozoa</taxon>
        <taxon>Nematoda</taxon>
        <taxon>Chromadorea</taxon>
        <taxon>Rhabditida</taxon>
        <taxon>Rhabditina</taxon>
        <taxon>Rhabditomorpha</taxon>
        <taxon>Rhabditoidea</taxon>
        <taxon>Rhabditidae</taxon>
        <taxon>Mesorhabditinae</taxon>
        <taxon>Mesorhabditis</taxon>
    </lineage>
</organism>
<dbReference type="GO" id="GO:0004674">
    <property type="term" value="F:protein serine/threonine kinase activity"/>
    <property type="evidence" value="ECO:0007669"/>
    <property type="project" value="InterPro"/>
</dbReference>
<dbReference type="PROSITE" id="PS50011">
    <property type="entry name" value="PROTEIN_KINASE_DOM"/>
    <property type="match status" value="1"/>
</dbReference>
<evidence type="ECO:0000259" key="2">
    <source>
        <dbReference type="PROSITE" id="PS50011"/>
    </source>
</evidence>
<dbReference type="GO" id="GO:0005737">
    <property type="term" value="C:cytoplasm"/>
    <property type="evidence" value="ECO:0007669"/>
    <property type="project" value="TreeGrafter"/>
</dbReference>
<dbReference type="InterPro" id="IPR045269">
    <property type="entry name" value="Atg1-like"/>
</dbReference>
<dbReference type="AlphaFoldDB" id="A0AAF3EEC2"/>
<dbReference type="InterPro" id="IPR000719">
    <property type="entry name" value="Prot_kinase_dom"/>
</dbReference>